<dbReference type="PRINTS" id="PR00070">
    <property type="entry name" value="DHFR"/>
</dbReference>
<organism evidence="9 10">
    <name type="scientific">Ameiurus melas</name>
    <name type="common">Black bullhead</name>
    <name type="synonym">Silurus melas</name>
    <dbReference type="NCBI Taxonomy" id="219545"/>
    <lineage>
        <taxon>Eukaryota</taxon>
        <taxon>Metazoa</taxon>
        <taxon>Chordata</taxon>
        <taxon>Craniata</taxon>
        <taxon>Vertebrata</taxon>
        <taxon>Euteleostomi</taxon>
        <taxon>Actinopterygii</taxon>
        <taxon>Neopterygii</taxon>
        <taxon>Teleostei</taxon>
        <taxon>Ostariophysi</taxon>
        <taxon>Siluriformes</taxon>
        <taxon>Ictaluridae</taxon>
        <taxon>Ameiurus</taxon>
    </lineage>
</organism>
<keyword evidence="6" id="KW-0560">Oxidoreductase</keyword>
<dbReference type="GO" id="GO:0006730">
    <property type="term" value="P:one-carbon metabolic process"/>
    <property type="evidence" value="ECO:0007669"/>
    <property type="project" value="UniProtKB-KW"/>
</dbReference>
<dbReference type="InterPro" id="IPR012259">
    <property type="entry name" value="DHFR"/>
</dbReference>
<evidence type="ECO:0000256" key="4">
    <source>
        <dbReference type="ARBA" id="ARBA00022563"/>
    </source>
</evidence>
<gene>
    <name evidence="9" type="ORF">AMELA_G00039500</name>
</gene>
<accession>A0A7J6B9N2</accession>
<protein>
    <recommendedName>
        <fullName evidence="3">dihydrofolate reductase</fullName>
        <ecNumber evidence="3">1.5.1.3</ecNumber>
    </recommendedName>
</protein>
<evidence type="ECO:0000256" key="5">
    <source>
        <dbReference type="ARBA" id="ARBA00022857"/>
    </source>
</evidence>
<evidence type="ECO:0000256" key="7">
    <source>
        <dbReference type="ARBA" id="ARBA00048873"/>
    </source>
</evidence>
<reference evidence="9 10" key="1">
    <citation type="submission" date="2020-02" db="EMBL/GenBank/DDBJ databases">
        <title>A chromosome-scale genome assembly of the black bullhead catfish (Ameiurus melas).</title>
        <authorList>
            <person name="Wen M."/>
            <person name="Zham M."/>
            <person name="Cabau C."/>
            <person name="Klopp C."/>
            <person name="Donnadieu C."/>
            <person name="Roques C."/>
            <person name="Bouchez O."/>
            <person name="Lampietro C."/>
            <person name="Jouanno E."/>
            <person name="Herpin A."/>
            <person name="Louis A."/>
            <person name="Berthelot C."/>
            <person name="Parey E."/>
            <person name="Roest-Crollius H."/>
            <person name="Braasch I."/>
            <person name="Postlethwait J."/>
            <person name="Robinson-Rechavi M."/>
            <person name="Echchiki A."/>
            <person name="Begum T."/>
            <person name="Montfort J."/>
            <person name="Schartl M."/>
            <person name="Bobe J."/>
            <person name="Guiguen Y."/>
        </authorList>
    </citation>
    <scope>NUCLEOTIDE SEQUENCE [LARGE SCALE GENOMIC DNA]</scope>
    <source>
        <strain evidence="9">M_S1</strain>
        <tissue evidence="9">Blood</tissue>
    </source>
</reference>
<sequence length="209" mass="24183">MKPRDEVQKPIRLMAAACRNMGIGKDGRIPWNLPTEFQFFLKTITAVCKSGKKNLIIWGKYSWFSCPESVFPMANSLHVVLSKKLMSVPKRAHYMCEDFVSAVKLASLPPLNDLIETVWILGGTQVYKEALEHPWCDLIYLTDIMADFDCDVFFPSFDQNVYRKQNKFPGVPNEIQEENGIKFRFQVFMKERVFSITADDELWQRSGLK</sequence>
<dbReference type="FunFam" id="3.40.430.10:FF:000002">
    <property type="entry name" value="Dihydrofolate reductase"/>
    <property type="match status" value="1"/>
</dbReference>
<evidence type="ECO:0000256" key="3">
    <source>
        <dbReference type="ARBA" id="ARBA00012856"/>
    </source>
</evidence>
<dbReference type="GO" id="GO:0050661">
    <property type="term" value="F:NADP binding"/>
    <property type="evidence" value="ECO:0007669"/>
    <property type="project" value="InterPro"/>
</dbReference>
<dbReference type="OrthoDB" id="4664297at2759"/>
<dbReference type="EMBL" id="JAAGNN010000003">
    <property type="protein sequence ID" value="KAF4091666.1"/>
    <property type="molecule type" value="Genomic_DNA"/>
</dbReference>
<dbReference type="EC" id="1.5.1.3" evidence="3"/>
<dbReference type="InterPro" id="IPR024072">
    <property type="entry name" value="DHFR-like_dom_sf"/>
</dbReference>
<comment type="pathway">
    <text evidence="1">Cofactor biosynthesis; tetrahydrofolate biosynthesis; 5,6,7,8-tetrahydrofolate from 7,8-dihydrofolate: step 1/1.</text>
</comment>
<dbReference type="PROSITE" id="PS51330">
    <property type="entry name" value="DHFR_2"/>
    <property type="match status" value="1"/>
</dbReference>
<dbReference type="GO" id="GO:0005739">
    <property type="term" value="C:mitochondrion"/>
    <property type="evidence" value="ECO:0007669"/>
    <property type="project" value="TreeGrafter"/>
</dbReference>
<comment type="catalytic activity">
    <reaction evidence="7">
        <text>(6S)-5,6,7,8-tetrahydrofolate + NADP(+) = 7,8-dihydrofolate + NADPH + H(+)</text>
        <dbReference type="Rhea" id="RHEA:15009"/>
        <dbReference type="ChEBI" id="CHEBI:15378"/>
        <dbReference type="ChEBI" id="CHEBI:57451"/>
        <dbReference type="ChEBI" id="CHEBI:57453"/>
        <dbReference type="ChEBI" id="CHEBI:57783"/>
        <dbReference type="ChEBI" id="CHEBI:58349"/>
        <dbReference type="EC" id="1.5.1.3"/>
    </reaction>
</comment>
<feature type="domain" description="DHFR" evidence="8">
    <location>
        <begin position="10"/>
        <end position="190"/>
    </location>
</feature>
<evidence type="ECO:0000256" key="1">
    <source>
        <dbReference type="ARBA" id="ARBA00004903"/>
    </source>
</evidence>
<keyword evidence="5" id="KW-0521">NADP</keyword>
<name>A0A7J6B9N2_AMEME</name>
<dbReference type="Proteomes" id="UP000593565">
    <property type="component" value="Unassembled WGS sequence"/>
</dbReference>
<keyword evidence="4" id="KW-0554">One-carbon metabolism</keyword>
<comment type="caution">
    <text evidence="9">The sequence shown here is derived from an EMBL/GenBank/DDBJ whole genome shotgun (WGS) entry which is preliminary data.</text>
</comment>
<dbReference type="PANTHER" id="PTHR48069">
    <property type="entry name" value="DIHYDROFOLATE REDUCTASE"/>
    <property type="match status" value="1"/>
</dbReference>
<dbReference type="GO" id="GO:0046452">
    <property type="term" value="P:dihydrofolate metabolic process"/>
    <property type="evidence" value="ECO:0007669"/>
    <property type="project" value="TreeGrafter"/>
</dbReference>
<dbReference type="GO" id="GO:0046654">
    <property type="term" value="P:tetrahydrofolate biosynthetic process"/>
    <property type="evidence" value="ECO:0007669"/>
    <property type="project" value="InterPro"/>
</dbReference>
<dbReference type="Gene3D" id="3.40.430.10">
    <property type="entry name" value="Dihydrofolate Reductase, subunit A"/>
    <property type="match status" value="1"/>
</dbReference>
<dbReference type="CDD" id="cd00209">
    <property type="entry name" value="DHFR"/>
    <property type="match status" value="1"/>
</dbReference>
<evidence type="ECO:0000313" key="9">
    <source>
        <dbReference type="EMBL" id="KAF4091666.1"/>
    </source>
</evidence>
<dbReference type="Pfam" id="PF00186">
    <property type="entry name" value="DHFR_1"/>
    <property type="match status" value="1"/>
</dbReference>
<evidence type="ECO:0000256" key="2">
    <source>
        <dbReference type="ARBA" id="ARBA00009539"/>
    </source>
</evidence>
<dbReference type="AlphaFoldDB" id="A0A7J6B9N2"/>
<dbReference type="SUPFAM" id="SSF53597">
    <property type="entry name" value="Dihydrofolate reductase-like"/>
    <property type="match status" value="1"/>
</dbReference>
<dbReference type="GO" id="GO:0004146">
    <property type="term" value="F:dihydrofolate reductase activity"/>
    <property type="evidence" value="ECO:0007669"/>
    <property type="project" value="UniProtKB-EC"/>
</dbReference>
<evidence type="ECO:0000256" key="6">
    <source>
        <dbReference type="ARBA" id="ARBA00023002"/>
    </source>
</evidence>
<dbReference type="GO" id="GO:0046655">
    <property type="term" value="P:folic acid metabolic process"/>
    <property type="evidence" value="ECO:0007669"/>
    <property type="project" value="TreeGrafter"/>
</dbReference>
<dbReference type="InterPro" id="IPR001796">
    <property type="entry name" value="DHFR_dom"/>
</dbReference>
<evidence type="ECO:0000313" key="10">
    <source>
        <dbReference type="Proteomes" id="UP000593565"/>
    </source>
</evidence>
<comment type="similarity">
    <text evidence="2">Belongs to the dihydrofolate reductase family.</text>
</comment>
<dbReference type="PANTHER" id="PTHR48069:SF5">
    <property type="entry name" value="DIHYDROFOLATE REDUCTASE"/>
    <property type="match status" value="1"/>
</dbReference>
<keyword evidence="10" id="KW-1185">Reference proteome</keyword>
<evidence type="ECO:0000259" key="8">
    <source>
        <dbReference type="PROSITE" id="PS51330"/>
    </source>
</evidence>
<proteinExistence type="inferred from homology"/>